<sequence length="422" mass="46382">MNSFNRQTLIAALDIGSSKVSCVIARVSRDQKITIAGYGYNASKGIKNGMITDIKQATYSVCDAVEAAEQMANERVERIIVNISGDKVKSHIKRAAISLNKSKPITEVEIKKVIEKGINKINVENNELIHCLPTGYRLDFGEETGDPRNLFGENLSVDVLLGMVPEIMFRNIKTVLDNSNLEIAEKVLSAYSSGLACLVDDEKELGATVIDIGGGTTSIASFKHGHPVYFSSIGVGGNNVTNDIAWGLTTSFAHAERLKTLHGCAFLTSKDQNETINVYPVGEEDDSLIKQVPKSELIGIIAPRIEEMFELVNNKLAEEGLKDVTSHRIVLTGGGSQLSGIREVAAMILDKQVRLGRPRNIGNILDISEYPVLQYPSFSTVIGQLLFVLNYTERKPNKIISKPINNDGSRFNRIMNWLKQNF</sequence>
<organism evidence="8">
    <name type="scientific">uncultured Alphaproteobacteria bacterium</name>
    <dbReference type="NCBI Taxonomy" id="91750"/>
    <lineage>
        <taxon>Bacteria</taxon>
        <taxon>Pseudomonadati</taxon>
        <taxon>Pseudomonadota</taxon>
        <taxon>Alphaproteobacteria</taxon>
        <taxon>environmental samples</taxon>
    </lineage>
</organism>
<dbReference type="InterPro" id="IPR020823">
    <property type="entry name" value="Cell_div_FtsA"/>
</dbReference>
<dbReference type="SUPFAM" id="SSF53067">
    <property type="entry name" value="Actin-like ATPase domain"/>
    <property type="match status" value="2"/>
</dbReference>
<evidence type="ECO:0000256" key="2">
    <source>
        <dbReference type="ARBA" id="ARBA00022618"/>
    </source>
</evidence>
<comment type="subcellular location">
    <subcellularLocation>
        <location evidence="5">Cell membrane</location>
        <topology evidence="5">Peripheral membrane protein</topology>
        <orientation evidence="5">Cytoplasmic side</orientation>
    </subcellularLocation>
    <text evidence="5">Localizes to the Z ring in an FtsZ-dependent manner. Targeted to the membrane through a conserved C-terminal amphipathic helix.</text>
</comment>
<dbReference type="GO" id="GO:0043093">
    <property type="term" value="P:FtsZ-dependent cytokinesis"/>
    <property type="evidence" value="ECO:0007669"/>
    <property type="project" value="UniProtKB-UniRule"/>
</dbReference>
<keyword evidence="2 5" id="KW-0132">Cell division</keyword>
<dbReference type="CDD" id="cd24048">
    <property type="entry name" value="ASKHA_NBD_FtsA"/>
    <property type="match status" value="1"/>
</dbReference>
<dbReference type="InterPro" id="IPR043129">
    <property type="entry name" value="ATPase_NBD"/>
</dbReference>
<dbReference type="SMART" id="SM00842">
    <property type="entry name" value="FtsA"/>
    <property type="match status" value="1"/>
</dbReference>
<dbReference type="GO" id="GO:0032153">
    <property type="term" value="C:cell division site"/>
    <property type="evidence" value="ECO:0007669"/>
    <property type="project" value="UniProtKB-UniRule"/>
</dbReference>
<dbReference type="AlphaFoldDB" id="A0A6G8F1U2"/>
<keyword evidence="1 5" id="KW-1003">Cell membrane</keyword>
<protein>
    <recommendedName>
        <fullName evidence="5 6">Cell division protein FtsA</fullName>
    </recommendedName>
</protein>
<evidence type="ECO:0000259" key="7">
    <source>
        <dbReference type="SMART" id="SM00842"/>
    </source>
</evidence>
<evidence type="ECO:0000256" key="6">
    <source>
        <dbReference type="PIRNR" id="PIRNR003101"/>
    </source>
</evidence>
<dbReference type="Pfam" id="PF14450">
    <property type="entry name" value="FtsA"/>
    <property type="match status" value="1"/>
</dbReference>
<evidence type="ECO:0000256" key="3">
    <source>
        <dbReference type="ARBA" id="ARBA00023136"/>
    </source>
</evidence>
<dbReference type="Gene3D" id="3.30.420.40">
    <property type="match status" value="2"/>
</dbReference>
<comment type="function">
    <text evidence="5 6">Cell division protein that is involved in the assembly of the Z ring. May serve as a membrane anchor for the Z ring.</text>
</comment>
<evidence type="ECO:0000256" key="4">
    <source>
        <dbReference type="ARBA" id="ARBA00023306"/>
    </source>
</evidence>
<evidence type="ECO:0000313" key="8">
    <source>
        <dbReference type="EMBL" id="QIM10295.1"/>
    </source>
</evidence>
<dbReference type="EMBL" id="MN990728">
    <property type="protein sequence ID" value="QIM10295.1"/>
    <property type="molecule type" value="Genomic_DNA"/>
</dbReference>
<dbReference type="Pfam" id="PF02491">
    <property type="entry name" value="SHS2_FTSA"/>
    <property type="match status" value="1"/>
</dbReference>
<name>A0A6G8F1U2_9PROT</name>
<comment type="subunit">
    <text evidence="5">Self-interacts. Interacts with FtsZ.</text>
</comment>
<gene>
    <name evidence="5 8" type="primary">ftsA</name>
    <name evidence="8" type="ORF">PlAlph_0490</name>
</gene>
<reference evidence="8" key="1">
    <citation type="journal article" date="2020" name="J. ISSAAS">
        <title>Lactobacilli and other gastrointestinal microbiota of Peromyscus leucopus, reservoir host for agents of Lyme disease and other zoonoses in North America.</title>
        <authorList>
            <person name="Milovic A."/>
            <person name="Bassam K."/>
            <person name="Shao H."/>
            <person name="Chatzistamou I."/>
            <person name="Tufts D.M."/>
            <person name="Diuk-Wasser M."/>
            <person name="Barbour A.G."/>
        </authorList>
    </citation>
    <scope>NUCLEOTIDE SEQUENCE</scope>
    <source>
        <strain evidence="8">LL90</strain>
    </source>
</reference>
<dbReference type="NCBIfam" id="TIGR01174">
    <property type="entry name" value="ftsA"/>
    <property type="match status" value="1"/>
</dbReference>
<dbReference type="PANTHER" id="PTHR32432">
    <property type="entry name" value="CELL DIVISION PROTEIN FTSA-RELATED"/>
    <property type="match status" value="1"/>
</dbReference>
<dbReference type="InterPro" id="IPR003494">
    <property type="entry name" value="SHS2_FtsA"/>
</dbReference>
<dbReference type="PANTHER" id="PTHR32432:SF4">
    <property type="entry name" value="CELL DIVISION PROTEIN FTSA"/>
    <property type="match status" value="1"/>
</dbReference>
<dbReference type="HAMAP" id="MF_02033">
    <property type="entry name" value="FtsA"/>
    <property type="match status" value="1"/>
</dbReference>
<evidence type="ECO:0000256" key="1">
    <source>
        <dbReference type="ARBA" id="ARBA00022475"/>
    </source>
</evidence>
<dbReference type="PIRSF" id="PIRSF003101">
    <property type="entry name" value="FtsA"/>
    <property type="match status" value="1"/>
</dbReference>
<feature type="domain" description="SHS2" evidence="7">
    <location>
        <begin position="10"/>
        <end position="197"/>
    </location>
</feature>
<dbReference type="InterPro" id="IPR050696">
    <property type="entry name" value="FtsA/MreB"/>
</dbReference>
<keyword evidence="4 5" id="KW-0131">Cell cycle</keyword>
<dbReference type="GO" id="GO:0009898">
    <property type="term" value="C:cytoplasmic side of plasma membrane"/>
    <property type="evidence" value="ECO:0007669"/>
    <property type="project" value="UniProtKB-UniRule"/>
</dbReference>
<accession>A0A6G8F1U2</accession>
<proteinExistence type="inferred from homology"/>
<keyword evidence="3 5" id="KW-0472">Membrane</keyword>
<comment type="similarity">
    <text evidence="5 6">Belongs to the FtsA/MreB family.</text>
</comment>
<evidence type="ECO:0000256" key="5">
    <source>
        <dbReference type="HAMAP-Rule" id="MF_02033"/>
    </source>
</evidence>